<proteinExistence type="predicted"/>
<gene>
    <name evidence="1" type="ORF">Tci_012400</name>
</gene>
<comment type="caution">
    <text evidence="1">The sequence shown here is derived from an EMBL/GenBank/DDBJ whole genome shotgun (WGS) entry which is preliminary data.</text>
</comment>
<accession>A0A6L2JV14</accession>
<evidence type="ECO:0000313" key="1">
    <source>
        <dbReference type="EMBL" id="GEU40422.1"/>
    </source>
</evidence>
<reference evidence="1" key="1">
    <citation type="journal article" date="2019" name="Sci. Rep.">
        <title>Draft genome of Tanacetum cinerariifolium, the natural source of mosquito coil.</title>
        <authorList>
            <person name="Yamashiro T."/>
            <person name="Shiraishi A."/>
            <person name="Satake H."/>
            <person name="Nakayama K."/>
        </authorList>
    </citation>
    <scope>NUCLEOTIDE SEQUENCE</scope>
</reference>
<organism evidence="1">
    <name type="scientific">Tanacetum cinerariifolium</name>
    <name type="common">Dalmatian daisy</name>
    <name type="synonym">Chrysanthemum cinerariifolium</name>
    <dbReference type="NCBI Taxonomy" id="118510"/>
    <lineage>
        <taxon>Eukaryota</taxon>
        <taxon>Viridiplantae</taxon>
        <taxon>Streptophyta</taxon>
        <taxon>Embryophyta</taxon>
        <taxon>Tracheophyta</taxon>
        <taxon>Spermatophyta</taxon>
        <taxon>Magnoliopsida</taxon>
        <taxon>eudicotyledons</taxon>
        <taxon>Gunneridae</taxon>
        <taxon>Pentapetalae</taxon>
        <taxon>asterids</taxon>
        <taxon>campanulids</taxon>
        <taxon>Asterales</taxon>
        <taxon>Asteraceae</taxon>
        <taxon>Asteroideae</taxon>
        <taxon>Anthemideae</taxon>
        <taxon>Anthemidinae</taxon>
        <taxon>Tanacetum</taxon>
    </lineage>
</organism>
<evidence type="ECO:0008006" key="2">
    <source>
        <dbReference type="Google" id="ProtNLM"/>
    </source>
</evidence>
<dbReference type="EMBL" id="BKCJ010001300">
    <property type="protein sequence ID" value="GEU40422.1"/>
    <property type="molecule type" value="Genomic_DNA"/>
</dbReference>
<dbReference type="AlphaFoldDB" id="A0A6L2JV14"/>
<protein>
    <recommendedName>
        <fullName evidence="2">Reverse transcriptase domain-containing protein</fullName>
    </recommendedName>
</protein>
<name>A0A6L2JV14_TANCI</name>
<sequence length="527" mass="60761">MEDGICCDMWGMRRMDRLDVEVVECDKGIRVVLDLLSRGDLLEDDIEILRRSERCKREEIQKILDDLYELIYTLGTDLAKITKKWPKPNKIEHEIEKIAQKPDPKTVMCLLRGGFCLFCDSKAENSYTCDPNAYSFNDTSSNFNHLPQPQFETYLFKLCRNNSHYGYDCQSKFPFVYDQESSCNQNYNDNYYPHELPSCLCYNNCGGSHETLQCQPIDQNIDSFSFDQIQPSQSLIIHHPSQEMSEEVFQAKGNLMKSIQTFLEKFSRYPFGVMPKNHPTFYDDEEHYVQYKEYLKNCSNAIAPVLPTKEPEYSLSMGYEHLNTTLETESDKVIKSSVKKLVPIPREYEVTSNDENTLIDSSPKFDFLHKEFSGELTHINPIIPGIEEADFELEEEIRLDENLLYDNSSPRPSKELNAKIADTIVESLSPSPIYAEDSDSLMEEINLFLATDDLMPPGIESDDYDSEGDIYFLEGLLVDDSIPLPENESSNFDHHDHPLFPRPPLKPPDVEIFFDFEPDLGELISAL</sequence>